<dbReference type="SUPFAM" id="SSF69304">
    <property type="entry name" value="Tricorn protease N-terminal domain"/>
    <property type="match status" value="1"/>
</dbReference>
<proteinExistence type="predicted"/>
<keyword evidence="3" id="KW-1185">Reference proteome</keyword>
<keyword evidence="1" id="KW-1133">Transmembrane helix</keyword>
<evidence type="ECO:0000313" key="3">
    <source>
        <dbReference type="Proteomes" id="UP001430919"/>
    </source>
</evidence>
<organism evidence="2 3">
    <name type="scientific">Flavobacterium pisciphilum</name>
    <dbReference type="NCBI Taxonomy" id="2893755"/>
    <lineage>
        <taxon>Bacteria</taxon>
        <taxon>Pseudomonadati</taxon>
        <taxon>Bacteroidota</taxon>
        <taxon>Flavobacteriia</taxon>
        <taxon>Flavobacteriales</taxon>
        <taxon>Flavobacteriaceae</taxon>
        <taxon>Flavobacterium</taxon>
    </lineage>
</organism>
<dbReference type="Gene3D" id="2.120.10.30">
    <property type="entry name" value="TolB, C-terminal domain"/>
    <property type="match status" value="1"/>
</dbReference>
<gene>
    <name evidence="2" type="ORF">LNQ49_18555</name>
</gene>
<evidence type="ECO:0008006" key="4">
    <source>
        <dbReference type="Google" id="ProtNLM"/>
    </source>
</evidence>
<protein>
    <recommendedName>
        <fullName evidence="4">WD40-like Beta Propeller Repeat</fullName>
    </recommendedName>
</protein>
<name>A0ABS8MXS4_9FLAO</name>
<keyword evidence="1" id="KW-0472">Membrane</keyword>
<feature type="transmembrane region" description="Helical" evidence="1">
    <location>
        <begin position="5"/>
        <end position="22"/>
    </location>
</feature>
<dbReference type="RefSeq" id="WP_229990499.1">
    <property type="nucleotide sequence ID" value="NZ_JAJJMO010000001.1"/>
</dbReference>
<dbReference type="EMBL" id="JAJJMO010000001">
    <property type="protein sequence ID" value="MCC9073583.1"/>
    <property type="molecule type" value="Genomic_DNA"/>
</dbReference>
<accession>A0ABS8MXS4</accession>
<keyword evidence="1" id="KW-0812">Transmembrane</keyword>
<comment type="caution">
    <text evidence="2">The sequence shown here is derived from an EMBL/GenBank/DDBJ whole genome shotgun (WGS) entry which is preliminary data.</text>
</comment>
<sequence>MKNTIYYIFGGIILVILTYVFYPEKPFEGILTNEIYLSPNGKQILYTYEKEKSSSIYSFKIGDSISTLLIKKNGWYLSEPSFSEDEQKIIYRAWQINNPVISVYVANTDGSNPKEVYKTSLLFAPKFSKYNQDVIFFVKAAEYSNHSPIVRQRPNGMDLYSYNLKTKQIQKHTDSNYYNIKSYDFIDKNKFVINSDKGIYEYYIKTLKKKELVLKNRNIDSDHVDQFYDSSLSYSQVTQKYLLSTYNQLYLWNGKNDKLEKIYTCEPENRIDYTSFFKYEDKILISIYQTITIIDYKGNILDRFRIPYPDDAKSVTNK</sequence>
<dbReference type="Proteomes" id="UP001430919">
    <property type="component" value="Unassembled WGS sequence"/>
</dbReference>
<reference evidence="2" key="1">
    <citation type="submission" date="2021-11" db="EMBL/GenBank/DDBJ databases">
        <title>Description of novel Flavobacterium species.</title>
        <authorList>
            <person name="Saticioglu I.B."/>
            <person name="Ay H."/>
            <person name="Altun S."/>
            <person name="Duman M."/>
        </authorList>
    </citation>
    <scope>NUCLEOTIDE SEQUENCE</scope>
    <source>
        <strain evidence="2">F-65</strain>
    </source>
</reference>
<dbReference type="InterPro" id="IPR011042">
    <property type="entry name" value="6-blade_b-propeller_TolB-like"/>
</dbReference>
<evidence type="ECO:0000313" key="2">
    <source>
        <dbReference type="EMBL" id="MCC9073583.1"/>
    </source>
</evidence>
<evidence type="ECO:0000256" key="1">
    <source>
        <dbReference type="SAM" id="Phobius"/>
    </source>
</evidence>